<dbReference type="Proteomes" id="UP000614714">
    <property type="component" value="Unassembled WGS sequence"/>
</dbReference>
<protein>
    <recommendedName>
        <fullName evidence="4">Lipoprotein</fullName>
    </recommendedName>
</protein>
<gene>
    <name evidence="2" type="ORF">JFN91_05320</name>
</gene>
<evidence type="ECO:0000256" key="1">
    <source>
        <dbReference type="SAM" id="SignalP"/>
    </source>
</evidence>
<keyword evidence="1" id="KW-0732">Signal</keyword>
<sequence>MKKLKGLLLLSVGLLALTSCGGGESDPGASVALFKTVKLHTETTPDQIVVQIASGNTCTNNVISGTVNPGVTDPTVTVLSSIYNSTITGQNVSLNSYTVTFSPIAGAPAIPGNLALGLQGWFGGIVPPGNSASRDIPVTTAALTDFFATNSSIASCTPTQYKYYATINIAGTEESGTDGTIRAVVPVTFTNIQ</sequence>
<keyword evidence="3" id="KW-1185">Reference proteome</keyword>
<evidence type="ECO:0000313" key="2">
    <source>
        <dbReference type="EMBL" id="MBJ6749624.1"/>
    </source>
</evidence>
<feature type="chain" id="PRO_5046508920" description="Lipoprotein" evidence="1">
    <location>
        <begin position="22"/>
        <end position="193"/>
    </location>
</feature>
<dbReference type="EMBL" id="JAEMHL010000002">
    <property type="protein sequence ID" value="MBJ6749624.1"/>
    <property type="molecule type" value="Genomic_DNA"/>
</dbReference>
<dbReference type="PROSITE" id="PS51257">
    <property type="entry name" value="PROKAR_LIPOPROTEIN"/>
    <property type="match status" value="1"/>
</dbReference>
<dbReference type="RefSeq" id="WP_199388150.1">
    <property type="nucleotide sequence ID" value="NZ_JAEMHL010000002.1"/>
</dbReference>
<feature type="signal peptide" evidence="1">
    <location>
        <begin position="1"/>
        <end position="21"/>
    </location>
</feature>
<comment type="caution">
    <text evidence="2">The sequence shown here is derived from an EMBL/GenBank/DDBJ whole genome shotgun (WGS) entry which is preliminary data.</text>
</comment>
<evidence type="ECO:0008006" key="4">
    <source>
        <dbReference type="Google" id="ProtNLM"/>
    </source>
</evidence>
<reference evidence="2 3" key="1">
    <citation type="submission" date="2020-12" db="EMBL/GenBank/DDBJ databases">
        <title>Geomonas sp. Red421, isolated from paddy soil.</title>
        <authorList>
            <person name="Xu Z."/>
            <person name="Zhang Z."/>
            <person name="Masuda Y."/>
            <person name="Itoh H."/>
            <person name="Senoo K."/>
        </authorList>
    </citation>
    <scope>NUCLEOTIDE SEQUENCE [LARGE SCALE GENOMIC DNA]</scope>
    <source>
        <strain evidence="2 3">Red421</strain>
    </source>
</reference>
<evidence type="ECO:0000313" key="3">
    <source>
        <dbReference type="Proteomes" id="UP000614714"/>
    </source>
</evidence>
<organism evidence="2 3">
    <name type="scientific">Geomonas anaerohicana</name>
    <dbReference type="NCBI Taxonomy" id="2798583"/>
    <lineage>
        <taxon>Bacteria</taxon>
        <taxon>Pseudomonadati</taxon>
        <taxon>Thermodesulfobacteriota</taxon>
        <taxon>Desulfuromonadia</taxon>
        <taxon>Geobacterales</taxon>
        <taxon>Geobacteraceae</taxon>
        <taxon>Geomonas</taxon>
    </lineage>
</organism>
<accession>A0ABS0YBW8</accession>
<name>A0ABS0YBW8_9BACT</name>
<proteinExistence type="predicted"/>